<dbReference type="GeneID" id="110978924"/>
<sequence>MAIIIVRKFVRDSRRNMPTIFVLLPVFISVLICNAHKDPSAVPAVTDSYYSVPNQKESDYFKVSGTIATGTPPAITTDMTESTADVVTAVLPFLLPFGRSSMARFIPALTRDCRELLEDYANVSSIFVHCALFNAKPLLLCETCVVEFNEVEKNFREIEKADTCSDSLLSSDRVQILREIHKFLKNLWQKANCESCFKDVKDCTNKTTENCPLAEKVSKFRKYNNETLNCFEAVVAQNGDVCTNCSAIYQRLSKAYQSLGEVEEICFDCVELMNSTRKEWSVAYNCTCTRKDVVSIVAISIFFCSFPIFFYLGSKMHSVKVEHKLMKQNRLRKTHRPSQPKLITLPEHGEAFLTEESSSNTI</sequence>
<accession>A0A8B7YEA3</accession>
<gene>
    <name evidence="4" type="primary">LOC110978924</name>
</gene>
<keyword evidence="1" id="KW-0472">Membrane</keyword>
<keyword evidence="1" id="KW-0812">Transmembrane</keyword>
<dbReference type="KEGG" id="aplc:110978924"/>
<evidence type="ECO:0000313" key="3">
    <source>
        <dbReference type="Proteomes" id="UP000694845"/>
    </source>
</evidence>
<evidence type="ECO:0000256" key="2">
    <source>
        <dbReference type="SAM" id="SignalP"/>
    </source>
</evidence>
<dbReference type="Pfam" id="PF09777">
    <property type="entry name" value="OSTMP1"/>
    <property type="match status" value="1"/>
</dbReference>
<feature type="transmembrane region" description="Helical" evidence="1">
    <location>
        <begin position="293"/>
        <end position="312"/>
    </location>
</feature>
<feature type="chain" id="PRO_5034890974" evidence="2">
    <location>
        <begin position="36"/>
        <end position="362"/>
    </location>
</feature>
<dbReference type="OMA" id="FQQVASK"/>
<feature type="signal peptide" evidence="2">
    <location>
        <begin position="1"/>
        <end position="35"/>
    </location>
</feature>
<evidence type="ECO:0000256" key="1">
    <source>
        <dbReference type="SAM" id="Phobius"/>
    </source>
</evidence>
<dbReference type="PANTHER" id="PTHR15644">
    <property type="entry name" value="OSTEOPETROSIS ASSOCIATED TRANSMEMBRANE PROTEIN 1"/>
    <property type="match status" value="1"/>
</dbReference>
<keyword evidence="3" id="KW-1185">Reference proteome</keyword>
<evidence type="ECO:0000313" key="4">
    <source>
        <dbReference type="RefSeq" id="XP_022089956.1"/>
    </source>
</evidence>
<keyword evidence="1" id="KW-1133">Transmembrane helix</keyword>
<dbReference type="RefSeq" id="XP_022089956.1">
    <property type="nucleotide sequence ID" value="XM_022234264.1"/>
</dbReference>
<proteinExistence type="predicted"/>
<dbReference type="GO" id="GO:0005829">
    <property type="term" value="C:cytosol"/>
    <property type="evidence" value="ECO:0007669"/>
    <property type="project" value="TreeGrafter"/>
</dbReference>
<organism evidence="3 4">
    <name type="scientific">Acanthaster planci</name>
    <name type="common">Crown-of-thorns starfish</name>
    <dbReference type="NCBI Taxonomy" id="133434"/>
    <lineage>
        <taxon>Eukaryota</taxon>
        <taxon>Metazoa</taxon>
        <taxon>Echinodermata</taxon>
        <taxon>Eleutherozoa</taxon>
        <taxon>Asterozoa</taxon>
        <taxon>Asteroidea</taxon>
        <taxon>Valvatacea</taxon>
        <taxon>Valvatida</taxon>
        <taxon>Acanthasteridae</taxon>
        <taxon>Acanthaster</taxon>
    </lineage>
</organism>
<reference evidence="4" key="1">
    <citation type="submission" date="2025-08" db="UniProtKB">
        <authorList>
            <consortium name="RefSeq"/>
        </authorList>
    </citation>
    <scope>IDENTIFICATION</scope>
</reference>
<dbReference type="AlphaFoldDB" id="A0A8B7YEA3"/>
<dbReference type="PANTHER" id="PTHR15644:SF2">
    <property type="entry name" value="OSTEOPETROSIS-ASSOCIATED TRANSMEMBRANE PROTEIN 1"/>
    <property type="match status" value="1"/>
</dbReference>
<dbReference type="InterPro" id="IPR019172">
    <property type="entry name" value="Osteopetrosis-assoc_TM_1"/>
</dbReference>
<keyword evidence="2" id="KW-0732">Signal</keyword>
<name>A0A8B7YEA3_ACAPL</name>
<dbReference type="OrthoDB" id="8021850at2759"/>
<dbReference type="Proteomes" id="UP000694845">
    <property type="component" value="Unplaced"/>
</dbReference>
<protein>
    <submittedName>
        <fullName evidence="4">Osteopetrosis-associated transmembrane protein 1-like</fullName>
    </submittedName>
</protein>